<protein>
    <recommendedName>
        <fullName evidence="6">NlpC/P60 domain-containing protein</fullName>
    </recommendedName>
</protein>
<feature type="domain" description="NlpC/P60" evidence="6">
    <location>
        <begin position="426"/>
        <end position="570"/>
    </location>
</feature>
<keyword evidence="5" id="KW-0472">Membrane</keyword>
<dbReference type="GO" id="GO:0008234">
    <property type="term" value="F:cysteine-type peptidase activity"/>
    <property type="evidence" value="ECO:0007669"/>
    <property type="project" value="UniProtKB-KW"/>
</dbReference>
<evidence type="ECO:0000256" key="5">
    <source>
        <dbReference type="SAM" id="Phobius"/>
    </source>
</evidence>
<keyword evidence="4" id="KW-0788">Thiol protease</keyword>
<keyword evidence="5" id="KW-1133">Transmembrane helix</keyword>
<keyword evidence="2" id="KW-0645">Protease</keyword>
<dbReference type="Gene3D" id="2.60.40.1080">
    <property type="match status" value="1"/>
</dbReference>
<dbReference type="PROSITE" id="PS51935">
    <property type="entry name" value="NLPC_P60"/>
    <property type="match status" value="1"/>
</dbReference>
<dbReference type="AlphaFoldDB" id="A0AAW3JQ67"/>
<dbReference type="Gene3D" id="3.90.1720.10">
    <property type="entry name" value="endopeptidase domain like (from Nostoc punctiforme)"/>
    <property type="match status" value="1"/>
</dbReference>
<reference evidence="7 8" key="1">
    <citation type="submission" date="2015-10" db="EMBL/GenBank/DDBJ databases">
        <title>Butyribacter intestini gen. nov., sp. nov., a butyric acid-producing bacterium of the family Lachnospiraceae isolated from the human faeces.</title>
        <authorList>
            <person name="Zou Y."/>
            <person name="Xue W."/>
            <person name="Luo G."/>
            <person name="Lv M."/>
        </authorList>
    </citation>
    <scope>NUCLEOTIDE SEQUENCE [LARGE SCALE GENOMIC DNA]</scope>
    <source>
        <strain evidence="7 8">TF01-11</strain>
    </source>
</reference>
<dbReference type="EMBL" id="LLKB01000005">
    <property type="protein sequence ID" value="KQC84664.1"/>
    <property type="molecule type" value="Genomic_DNA"/>
</dbReference>
<dbReference type="SUPFAM" id="SSF49373">
    <property type="entry name" value="Invasin/intimin cell-adhesion fragments"/>
    <property type="match status" value="1"/>
</dbReference>
<evidence type="ECO:0000256" key="4">
    <source>
        <dbReference type="ARBA" id="ARBA00022807"/>
    </source>
</evidence>
<comment type="similarity">
    <text evidence="1">Belongs to the peptidase C40 family.</text>
</comment>
<evidence type="ECO:0000256" key="3">
    <source>
        <dbReference type="ARBA" id="ARBA00022801"/>
    </source>
</evidence>
<evidence type="ECO:0000256" key="2">
    <source>
        <dbReference type="ARBA" id="ARBA00022670"/>
    </source>
</evidence>
<dbReference type="InterPro" id="IPR008964">
    <property type="entry name" value="Invasin/intimin_cell_adhesion"/>
</dbReference>
<keyword evidence="8" id="KW-1185">Reference proteome</keyword>
<evidence type="ECO:0000313" key="8">
    <source>
        <dbReference type="Proteomes" id="UP000050833"/>
    </source>
</evidence>
<evidence type="ECO:0000259" key="6">
    <source>
        <dbReference type="PROSITE" id="PS51935"/>
    </source>
</evidence>
<keyword evidence="3" id="KW-0378">Hydrolase</keyword>
<comment type="caution">
    <text evidence="7">The sequence shown here is derived from an EMBL/GenBank/DDBJ whole genome shotgun (WGS) entry which is preliminary data.</text>
</comment>
<dbReference type="GO" id="GO:0006508">
    <property type="term" value="P:proteolysis"/>
    <property type="evidence" value="ECO:0007669"/>
    <property type="project" value="UniProtKB-KW"/>
</dbReference>
<dbReference type="InterPro" id="IPR038765">
    <property type="entry name" value="Papain-like_cys_pep_sf"/>
</dbReference>
<sequence>MSNRRYGKVLLGMFLVGIMMCFFYKDASAFGNLLKSSETSVYAGTIVNLRDFVDDTYILDNYGENYSRKEDKQLLSYQFNIANRDEECAALDSDGNLTTKKPGTVIVDIKFSYKNNLSIVPFTVNIMEPEKLNVSYGNTSSIEAASIYDKDNYTFISDKDSVSVNDTGDVTVQGFKSSTIYAKGRKGEKIAVADISVNTPSSVEDVVVRAVGTEPYTPEINDYTSLSNDVPVKWLSDDENVVKVTDGQLEAEGIGNTNVSAVITAKNGDVEKVEVPVTVTNPIMAKSKMVVAVGGKKALALNGTCANSAVKWKKSSSKKVSFTDDGKIFATKKGSDKITFSVDGKEISCNVKVTNPSLKYTNLITYKGGSRKIAVNGTVDGSSMSFTSKNASMAAVTATGVIKAKKTGHVKVVANVDGKNITANVEIASAKAYNAAKKEIAISKTKTRYSQARRMSAHYYDCSSIVWRTYKRYGVNFGVNSSWAPTAASMGYWCQKNNKVIYRTGVSSSKLLPGDIIFYSYQRNGRYKNISHVEMYVGNGKSVSASSSHNKVIHYAYKNRSVVMIARPTK</sequence>
<feature type="transmembrane region" description="Helical" evidence="5">
    <location>
        <begin position="6"/>
        <end position="24"/>
    </location>
</feature>
<name>A0AAW3JQ67_9FIRM</name>
<dbReference type="Pfam" id="PF00877">
    <property type="entry name" value="NLPC_P60"/>
    <property type="match status" value="1"/>
</dbReference>
<evidence type="ECO:0000256" key="1">
    <source>
        <dbReference type="ARBA" id="ARBA00007074"/>
    </source>
</evidence>
<accession>A0AAW3JQ67</accession>
<evidence type="ECO:0000313" key="7">
    <source>
        <dbReference type="EMBL" id="KQC84664.1"/>
    </source>
</evidence>
<dbReference type="InterPro" id="IPR000064">
    <property type="entry name" value="NLP_P60_dom"/>
</dbReference>
<proteinExistence type="inferred from homology"/>
<keyword evidence="5" id="KW-0812">Transmembrane</keyword>
<dbReference type="Proteomes" id="UP000050833">
    <property type="component" value="Unassembled WGS sequence"/>
</dbReference>
<gene>
    <name evidence="7" type="ORF">APZ18_07980</name>
</gene>
<dbReference type="SUPFAM" id="SSF54001">
    <property type="entry name" value="Cysteine proteinases"/>
    <property type="match status" value="1"/>
</dbReference>
<organism evidence="7 8">
    <name type="scientific">Butyribacter intestini</name>
    <dbReference type="NCBI Taxonomy" id="1703332"/>
    <lineage>
        <taxon>Bacteria</taxon>
        <taxon>Bacillati</taxon>
        <taxon>Bacillota</taxon>
        <taxon>Clostridia</taxon>
        <taxon>Lachnospirales</taxon>
        <taxon>Lachnospiraceae</taxon>
        <taxon>Butyribacter</taxon>
    </lineage>
</organism>
<dbReference type="RefSeq" id="WP_055943599.1">
    <property type="nucleotide sequence ID" value="NZ_JAQDCV010000002.1"/>
</dbReference>